<evidence type="ECO:0000259" key="2">
    <source>
        <dbReference type="Pfam" id="PF13581"/>
    </source>
</evidence>
<dbReference type="EMBL" id="BMWD01000023">
    <property type="protein sequence ID" value="GGX81343.1"/>
    <property type="molecule type" value="Genomic_DNA"/>
</dbReference>
<sequence>MDGSSGDGDGGLCDALPLEAALALDGEGSRIAQARHLAVAFLGKVKDCLGIPVATATVEIVQLIVSELVTNARKYAPGPALLQLRVVAGPVLQVELWDSNPVAPVAKALDPRRIGQHGLEIVTALARTVTVEQTPVGKRIIAAVPLDGAAA</sequence>
<dbReference type="Pfam" id="PF13581">
    <property type="entry name" value="HATPase_c_2"/>
    <property type="match status" value="1"/>
</dbReference>
<comment type="caution">
    <text evidence="3">The sequence shown here is derived from an EMBL/GenBank/DDBJ whole genome shotgun (WGS) entry which is preliminary data.</text>
</comment>
<feature type="domain" description="Histidine kinase/HSP90-like ATPase" evidence="2">
    <location>
        <begin position="51"/>
        <end position="141"/>
    </location>
</feature>
<keyword evidence="1" id="KW-0723">Serine/threonine-protein kinase</keyword>
<dbReference type="RefSeq" id="WP_229916595.1">
    <property type="nucleotide sequence ID" value="NZ_BMWD01000023.1"/>
</dbReference>
<organism evidence="3 4">
    <name type="scientific">Streptomyces fructofermentans</name>
    <dbReference type="NCBI Taxonomy" id="152141"/>
    <lineage>
        <taxon>Bacteria</taxon>
        <taxon>Bacillati</taxon>
        <taxon>Actinomycetota</taxon>
        <taxon>Actinomycetes</taxon>
        <taxon>Kitasatosporales</taxon>
        <taxon>Streptomycetaceae</taxon>
        <taxon>Streptomyces</taxon>
    </lineage>
</organism>
<dbReference type="InterPro" id="IPR003594">
    <property type="entry name" value="HATPase_dom"/>
</dbReference>
<dbReference type="AlphaFoldDB" id="A0A918U241"/>
<dbReference type="PANTHER" id="PTHR35526">
    <property type="entry name" value="ANTI-SIGMA-F FACTOR RSBW-RELATED"/>
    <property type="match status" value="1"/>
</dbReference>
<dbReference type="Gene3D" id="3.30.565.10">
    <property type="entry name" value="Histidine kinase-like ATPase, C-terminal domain"/>
    <property type="match status" value="1"/>
</dbReference>
<dbReference type="PANTHER" id="PTHR35526:SF3">
    <property type="entry name" value="ANTI-SIGMA-F FACTOR RSBW"/>
    <property type="match status" value="1"/>
</dbReference>
<dbReference type="GO" id="GO:0004674">
    <property type="term" value="F:protein serine/threonine kinase activity"/>
    <property type="evidence" value="ECO:0007669"/>
    <property type="project" value="UniProtKB-KW"/>
</dbReference>
<keyword evidence="1" id="KW-0418">Kinase</keyword>
<name>A0A918U241_9ACTN</name>
<keyword evidence="3" id="KW-0547">Nucleotide-binding</keyword>
<keyword evidence="3" id="KW-0067">ATP-binding</keyword>
<protein>
    <submittedName>
        <fullName evidence="3">ATP-binding protein</fullName>
    </submittedName>
</protein>
<reference evidence="3" key="2">
    <citation type="submission" date="2020-09" db="EMBL/GenBank/DDBJ databases">
        <authorList>
            <person name="Sun Q."/>
            <person name="Ohkuma M."/>
        </authorList>
    </citation>
    <scope>NUCLEOTIDE SEQUENCE</scope>
    <source>
        <strain evidence="3">JCM 4956</strain>
    </source>
</reference>
<dbReference type="InterPro" id="IPR050267">
    <property type="entry name" value="Anti-sigma-factor_SerPK"/>
</dbReference>
<keyword evidence="4" id="KW-1185">Reference proteome</keyword>
<dbReference type="Proteomes" id="UP000645555">
    <property type="component" value="Unassembled WGS sequence"/>
</dbReference>
<dbReference type="SUPFAM" id="SSF55874">
    <property type="entry name" value="ATPase domain of HSP90 chaperone/DNA topoisomerase II/histidine kinase"/>
    <property type="match status" value="1"/>
</dbReference>
<dbReference type="InterPro" id="IPR036890">
    <property type="entry name" value="HATPase_C_sf"/>
</dbReference>
<evidence type="ECO:0000313" key="3">
    <source>
        <dbReference type="EMBL" id="GGX81343.1"/>
    </source>
</evidence>
<gene>
    <name evidence="3" type="ORF">GCM10010515_56210</name>
</gene>
<keyword evidence="1" id="KW-0808">Transferase</keyword>
<proteinExistence type="predicted"/>
<dbReference type="CDD" id="cd16936">
    <property type="entry name" value="HATPase_RsbW-like"/>
    <property type="match status" value="1"/>
</dbReference>
<accession>A0A918U241</accession>
<evidence type="ECO:0000256" key="1">
    <source>
        <dbReference type="ARBA" id="ARBA00022527"/>
    </source>
</evidence>
<dbReference type="GO" id="GO:0005524">
    <property type="term" value="F:ATP binding"/>
    <property type="evidence" value="ECO:0007669"/>
    <property type="project" value="UniProtKB-KW"/>
</dbReference>
<reference evidence="3" key="1">
    <citation type="journal article" date="2014" name="Int. J. Syst. Evol. Microbiol.">
        <title>Complete genome sequence of Corynebacterium casei LMG S-19264T (=DSM 44701T), isolated from a smear-ripened cheese.</title>
        <authorList>
            <consortium name="US DOE Joint Genome Institute (JGI-PGF)"/>
            <person name="Walter F."/>
            <person name="Albersmeier A."/>
            <person name="Kalinowski J."/>
            <person name="Ruckert C."/>
        </authorList>
    </citation>
    <scope>NUCLEOTIDE SEQUENCE</scope>
    <source>
        <strain evidence="3">JCM 4956</strain>
    </source>
</reference>
<evidence type="ECO:0000313" key="4">
    <source>
        <dbReference type="Proteomes" id="UP000645555"/>
    </source>
</evidence>